<evidence type="ECO:0000259" key="2">
    <source>
        <dbReference type="PROSITE" id="PS50011"/>
    </source>
</evidence>
<keyword evidence="4" id="KW-1185">Reference proteome</keyword>
<dbReference type="EMBL" id="JAVFKD010000012">
    <property type="protein sequence ID" value="KAK5992904.1"/>
    <property type="molecule type" value="Genomic_DNA"/>
</dbReference>
<dbReference type="SUPFAM" id="SSF56112">
    <property type="entry name" value="Protein kinase-like (PK-like)"/>
    <property type="match status" value="2"/>
</dbReference>
<accession>A0ABR0SL58</accession>
<feature type="region of interest" description="Disordered" evidence="1">
    <location>
        <begin position="79"/>
        <end position="101"/>
    </location>
</feature>
<feature type="compositionally biased region" description="Acidic residues" evidence="1">
    <location>
        <begin position="543"/>
        <end position="566"/>
    </location>
</feature>
<evidence type="ECO:0000313" key="4">
    <source>
        <dbReference type="Proteomes" id="UP001338125"/>
    </source>
</evidence>
<name>A0ABR0SL58_9HYPO</name>
<reference evidence="3 4" key="1">
    <citation type="submission" date="2024-01" db="EMBL/GenBank/DDBJ databases">
        <title>Complete genome of Cladobotryum mycophilum ATHUM6906.</title>
        <authorList>
            <person name="Christinaki A.C."/>
            <person name="Myridakis A.I."/>
            <person name="Kouvelis V.N."/>
        </authorList>
    </citation>
    <scope>NUCLEOTIDE SEQUENCE [LARGE SCALE GENOMIC DNA]</scope>
    <source>
        <strain evidence="3 4">ATHUM6906</strain>
    </source>
</reference>
<evidence type="ECO:0000256" key="1">
    <source>
        <dbReference type="SAM" id="MobiDB-lite"/>
    </source>
</evidence>
<feature type="compositionally biased region" description="Basic and acidic residues" evidence="1">
    <location>
        <begin position="79"/>
        <end position="92"/>
    </location>
</feature>
<dbReference type="PROSITE" id="PS50011">
    <property type="entry name" value="PROTEIN_KINASE_DOM"/>
    <property type="match status" value="1"/>
</dbReference>
<feature type="region of interest" description="Disordered" evidence="1">
    <location>
        <begin position="479"/>
        <end position="615"/>
    </location>
</feature>
<dbReference type="Gene3D" id="1.10.510.10">
    <property type="entry name" value="Transferase(Phosphotransferase) domain 1"/>
    <property type="match status" value="1"/>
</dbReference>
<organism evidence="3 4">
    <name type="scientific">Cladobotryum mycophilum</name>
    <dbReference type="NCBI Taxonomy" id="491253"/>
    <lineage>
        <taxon>Eukaryota</taxon>
        <taxon>Fungi</taxon>
        <taxon>Dikarya</taxon>
        <taxon>Ascomycota</taxon>
        <taxon>Pezizomycotina</taxon>
        <taxon>Sordariomycetes</taxon>
        <taxon>Hypocreomycetidae</taxon>
        <taxon>Hypocreales</taxon>
        <taxon>Hypocreaceae</taxon>
        <taxon>Cladobotryum</taxon>
    </lineage>
</organism>
<dbReference type="Proteomes" id="UP001338125">
    <property type="component" value="Unassembled WGS sequence"/>
</dbReference>
<feature type="domain" description="Protein kinase" evidence="2">
    <location>
        <begin position="97"/>
        <end position="453"/>
    </location>
</feature>
<evidence type="ECO:0000313" key="3">
    <source>
        <dbReference type="EMBL" id="KAK5992904.1"/>
    </source>
</evidence>
<dbReference type="InterPro" id="IPR000719">
    <property type="entry name" value="Prot_kinase_dom"/>
</dbReference>
<sequence>MDRFPYVEVLQRRTSFQDYEGLRNMLAYQSALIRGDKEVVLDNAWELSADQEEDIRVPFYPDRHPQDKDYRWSFGHSYREGRGHQSSSRDEVGELPTRVGQGPRRGGFGIATLWDVIYDDGSKQKVVIKIPNSGTDITPEAKWHWRYSGASHVVQPVHVQGNARKIRANRPLDLETDEAAGAEFRPNEENVVVLEFAEHGNFFEMMAKASYFNIHFSNRVLWEIWECLVKGVASVAYQPGYVHFISRRGRKDLDKLLDCTDDPKQRDKLNAFKTMENSHDVHFDLEEQNVLIGEDPNHDFHPIFKIHDFGDFSHKMRECWNTWKEETFVKDWDNIYMGRPRAVEDFKGDNLSRGHPVAGRYGTWTNIFLIGQIMEGAITHKYITHPAQTGVYCTIDSRKAAPSYAWRLNEPAYRRVDPELRDLIYQCQFKNPADRPSIHYLLTKIAERKERGFDETEDDVRAFWKMFWERKRRVIEPRRRGFGKRRAPPPMPSIAGTDKGKLRVVNPDREGPGEDDLKTNRVTIPGAAGRTFRAPSGSTLVDSDAEEPSPDDGTDPVDSDLVDTDPAEPNSHGDIKTNRVSIPRRNNRVPAPNSSQKRNRSPSLLPEIGENNPMLANPMIRHLSNLMNKSKAKPLQPGELDSPSLPNIMDEPISQDLNIAALSSLDLGNPPKDDHSSDDLMDLPIPQAVNSEAFPVIGASTSDDKPPSTHASMIRRAVQNNVLKPYIFQGTHDPTTGPSPMRYLYRGGATVRGRNPSTATAASTS</sequence>
<proteinExistence type="predicted"/>
<dbReference type="InterPro" id="IPR011009">
    <property type="entry name" value="Kinase-like_dom_sf"/>
</dbReference>
<gene>
    <name evidence="3" type="ORF">PT974_06329</name>
</gene>
<protein>
    <recommendedName>
        <fullName evidence="2">Protein kinase domain-containing protein</fullName>
    </recommendedName>
</protein>
<feature type="compositionally biased region" description="Basic and acidic residues" evidence="1">
    <location>
        <begin position="498"/>
        <end position="519"/>
    </location>
</feature>
<comment type="caution">
    <text evidence="3">The sequence shown here is derived from an EMBL/GenBank/DDBJ whole genome shotgun (WGS) entry which is preliminary data.</text>
</comment>